<evidence type="ECO:0000256" key="4">
    <source>
        <dbReference type="ARBA" id="ARBA00022806"/>
    </source>
</evidence>
<evidence type="ECO:0000256" key="5">
    <source>
        <dbReference type="ARBA" id="ARBA00022840"/>
    </source>
</evidence>
<evidence type="ECO:0000313" key="10">
    <source>
        <dbReference type="Proteomes" id="UP001065705"/>
    </source>
</evidence>
<dbReference type="Pfam" id="PF13087">
    <property type="entry name" value="AAA_12"/>
    <property type="match status" value="1"/>
</dbReference>
<organism evidence="9 10">
    <name type="scientific">Staphylococcus agnetis</name>
    <dbReference type="NCBI Taxonomy" id="985762"/>
    <lineage>
        <taxon>Bacteria</taxon>
        <taxon>Bacillati</taxon>
        <taxon>Bacillota</taxon>
        <taxon>Bacilli</taxon>
        <taxon>Bacillales</taxon>
        <taxon>Staphylococcaceae</taxon>
        <taxon>Staphylococcus</taxon>
    </lineage>
</organism>
<dbReference type="Gene3D" id="3.40.50.300">
    <property type="entry name" value="P-loop containing nucleotide triphosphate hydrolases"/>
    <property type="match status" value="3"/>
</dbReference>
<dbReference type="GO" id="GO:0016787">
    <property type="term" value="F:hydrolase activity"/>
    <property type="evidence" value="ECO:0007669"/>
    <property type="project" value="UniProtKB-KW"/>
</dbReference>
<feature type="domain" description="DNA2/NAM7 helicase-like C-terminal" evidence="8">
    <location>
        <begin position="851"/>
        <end position="1024"/>
    </location>
</feature>
<gene>
    <name evidence="9" type="ORF">MUA95_00685</name>
</gene>
<dbReference type="Pfam" id="PF13086">
    <property type="entry name" value="AAA_11"/>
    <property type="match status" value="1"/>
</dbReference>
<evidence type="ECO:0000259" key="8">
    <source>
        <dbReference type="Pfam" id="PF13087"/>
    </source>
</evidence>
<dbReference type="EMBL" id="CP094809">
    <property type="protein sequence ID" value="UXU57359.1"/>
    <property type="molecule type" value="Genomic_DNA"/>
</dbReference>
<feature type="coiled-coil region" evidence="6">
    <location>
        <begin position="522"/>
        <end position="549"/>
    </location>
</feature>
<dbReference type="InterPro" id="IPR041677">
    <property type="entry name" value="DNA2/NAM7_AAA_11"/>
</dbReference>
<keyword evidence="2" id="KW-0547">Nucleotide-binding</keyword>
<keyword evidence="5" id="KW-0067">ATP-binding</keyword>
<evidence type="ECO:0000256" key="3">
    <source>
        <dbReference type="ARBA" id="ARBA00022801"/>
    </source>
</evidence>
<keyword evidence="3" id="KW-0378">Hydrolase</keyword>
<dbReference type="AlphaFoldDB" id="A0ABD7TUI7"/>
<dbReference type="InterPro" id="IPR027417">
    <property type="entry name" value="P-loop_NTPase"/>
</dbReference>
<accession>A0ABD7TUI7</accession>
<dbReference type="SUPFAM" id="SSF52540">
    <property type="entry name" value="P-loop containing nucleoside triphosphate hydrolases"/>
    <property type="match status" value="1"/>
</dbReference>
<dbReference type="PANTHER" id="PTHR43788:SF8">
    <property type="entry name" value="DNA-BINDING PROTEIN SMUBP-2"/>
    <property type="match status" value="1"/>
</dbReference>
<keyword evidence="6" id="KW-0175">Coiled coil</keyword>
<dbReference type="PANTHER" id="PTHR43788">
    <property type="entry name" value="DNA2/NAM7 HELICASE FAMILY MEMBER"/>
    <property type="match status" value="1"/>
</dbReference>
<dbReference type="Proteomes" id="UP001065705">
    <property type="component" value="Chromosome"/>
</dbReference>
<dbReference type="GO" id="GO:0005524">
    <property type="term" value="F:ATP binding"/>
    <property type="evidence" value="ECO:0007669"/>
    <property type="project" value="UniProtKB-KW"/>
</dbReference>
<evidence type="ECO:0000313" key="9">
    <source>
        <dbReference type="EMBL" id="UXU57359.1"/>
    </source>
</evidence>
<reference evidence="9" key="1">
    <citation type="submission" date="2022-03" db="EMBL/GenBank/DDBJ databases">
        <title>Comparative Genomics of East African Camel-Associated Staphylococcaceae spp.: Diversity and Inheritance of Traits Involved in Host-Pathogen Interactions.</title>
        <authorList>
            <person name="Akarsu H."/>
            <person name="Liljander A."/>
            <person name="Younan M."/>
            <person name="Brodard I."/>
            <person name="Glucks I."/>
            <person name="Labroussaa F."/>
            <person name="Overesch G."/>
            <person name="Kuhnert P."/>
            <person name="Perreten V."/>
            <person name="Drexler J.F."/>
            <person name="Corman V.M."/>
            <person name="Falquet L."/>
            <person name="Jores J."/>
        </authorList>
    </citation>
    <scope>NUCLEOTIDE SEQUENCE</scope>
    <source>
        <strain evidence="9">IVB6197</strain>
    </source>
</reference>
<dbReference type="InterPro" id="IPR050534">
    <property type="entry name" value="Coronavir_polyprotein_1ab"/>
</dbReference>
<keyword evidence="4" id="KW-0347">Helicase</keyword>
<sequence length="1042" mass="120627">MCDSVKATLSAWGFLETLQPGEIEGLQEYLHKSLFKDNQNKTKTFNFSEFNSIWENEAYALKDAKSKDGKIKFQMYRLCFSFNEIEEHLRRVFNGDEIYNPNSKKCYGYTFVVDHEGRVELDTLYVPMIMTAMLNLSKDKHHNIEESHNDHFEKFKYDCEAVLGNNPLDAFKLAKMDELYVQYFQKYESVNAGIFEHWVRVKYVKPQDIDSELNSFYLKDIETAKAQPNTALNQYILGNLHQKINIDENRELIENYLQPDCYPDGRWPSLVEHRLSLMQQVAVNHICKDAKSISSVNGPPGTGKTTLLKDLFAHHIVERAKTFAHLEHPKAAFTPTKIHETDQYATYFLNDVHTKFKMVVASSNNGAVENISKDLPKIAEVIRNDVESKFPQYEQEYQKVAQELEMFRNIASDLIQEDAWGLFSGVFGKKKNIDTVMKKMLVGSDSLNTILLNEASQINMTQKWKEAKQSFNDTLNTIHLLKKEIKKGHKYYNKAQKSSLKLTYYHTQLQLLNQQLLKVENSDELDAKVKDIDKDIKRVKERINDINEHESLSRGDESFMTKLTHLFGGQNHQNESKFQDQKRMLLEDKINLEHNKQVYLEKISVIREEKQSILSDIKKYESKIESHQGIIEKYEMFQSKHQGLMYGDDEFWRDTEEDYARRQESVLGTTDELQFQRGLLFLKAMVVHKYLLIGNAKSIQSGLYDFKNRFDYIEGTLSKVENAWNILHLIFPVISTTFASFNAMYAKVSKDFIDYLFIDEAGQATPQAAVGAIHRSCKVVAVGDPIQIEPVVTLERHLYDLVRKAYNVPERLVNINASVQSIADEANQYGYWKGNGHEKQWIGIPLWVHRRCLNPMFSISNHIAYENKMVLPHYVKNNEEKGKTGCVKWIDVKGKATHRQYVSEQGEHIVALIKEDWQCALNEHETSPNVFVITPFTAIKNALTSRLKNELKNEVPQSFNISQWVDKSIGTVHTFQGKEADKVYFVTGTDDKQNGAIQWSCAKPNLINVAVTRAKKTFIIIGDKARISKLKYYDTIKYYENH</sequence>
<name>A0ABD7TUI7_9STAP</name>
<protein>
    <submittedName>
        <fullName evidence="9">AAA domain-containing protein</fullName>
    </submittedName>
</protein>
<evidence type="ECO:0000259" key="7">
    <source>
        <dbReference type="Pfam" id="PF13086"/>
    </source>
</evidence>
<evidence type="ECO:0000256" key="1">
    <source>
        <dbReference type="ARBA" id="ARBA00007913"/>
    </source>
</evidence>
<dbReference type="InterPro" id="IPR041679">
    <property type="entry name" value="DNA2/NAM7-like_C"/>
</dbReference>
<evidence type="ECO:0000256" key="6">
    <source>
        <dbReference type="SAM" id="Coils"/>
    </source>
</evidence>
<dbReference type="RefSeq" id="WP_262626487.1">
    <property type="nucleotide sequence ID" value="NZ_CP094809.1"/>
</dbReference>
<feature type="domain" description="DNA2/NAM7 helicase helicase" evidence="7">
    <location>
        <begin position="279"/>
        <end position="499"/>
    </location>
</feature>
<evidence type="ECO:0000256" key="2">
    <source>
        <dbReference type="ARBA" id="ARBA00022741"/>
    </source>
</evidence>
<proteinExistence type="inferred from homology"/>
<dbReference type="GO" id="GO:0004386">
    <property type="term" value="F:helicase activity"/>
    <property type="evidence" value="ECO:0007669"/>
    <property type="project" value="UniProtKB-KW"/>
</dbReference>
<comment type="similarity">
    <text evidence="1">Belongs to the DNA2/NAM7 helicase family.</text>
</comment>